<dbReference type="PANTHER" id="PTHR34502">
    <property type="entry name" value="DUF6594 DOMAIN-CONTAINING PROTEIN-RELATED"/>
    <property type="match status" value="1"/>
</dbReference>
<dbReference type="InterPro" id="IPR046529">
    <property type="entry name" value="DUF6594"/>
</dbReference>
<evidence type="ECO:0000313" key="4">
    <source>
        <dbReference type="Proteomes" id="UP001303473"/>
    </source>
</evidence>
<accession>A0AAN6N0D5</accession>
<keyword evidence="1" id="KW-0812">Transmembrane</keyword>
<protein>
    <recommendedName>
        <fullName evidence="2">DUF6594 domain-containing protein</fullName>
    </recommendedName>
</protein>
<dbReference type="PANTHER" id="PTHR34502:SF3">
    <property type="entry name" value="DUF6594 DOMAIN-CONTAINING PROTEIN"/>
    <property type="match status" value="1"/>
</dbReference>
<dbReference type="Proteomes" id="UP001303473">
    <property type="component" value="Unassembled WGS sequence"/>
</dbReference>
<name>A0AAN6N0D5_9PEZI</name>
<comment type="caution">
    <text evidence="3">The sequence shown here is derived from an EMBL/GenBank/DDBJ whole genome shotgun (WGS) entry which is preliminary data.</text>
</comment>
<gene>
    <name evidence="3" type="ORF">QBC46DRAFT_461337</name>
</gene>
<evidence type="ECO:0000313" key="3">
    <source>
        <dbReference type="EMBL" id="KAK3936714.1"/>
    </source>
</evidence>
<reference evidence="4" key="1">
    <citation type="journal article" date="2023" name="Mol. Phylogenet. Evol.">
        <title>Genome-scale phylogeny and comparative genomics of the fungal order Sordariales.</title>
        <authorList>
            <person name="Hensen N."/>
            <person name="Bonometti L."/>
            <person name="Westerberg I."/>
            <person name="Brannstrom I.O."/>
            <person name="Guillou S."/>
            <person name="Cros-Aarteil S."/>
            <person name="Calhoun S."/>
            <person name="Haridas S."/>
            <person name="Kuo A."/>
            <person name="Mondo S."/>
            <person name="Pangilinan J."/>
            <person name="Riley R."/>
            <person name="LaButti K."/>
            <person name="Andreopoulos B."/>
            <person name="Lipzen A."/>
            <person name="Chen C."/>
            <person name="Yan M."/>
            <person name="Daum C."/>
            <person name="Ng V."/>
            <person name="Clum A."/>
            <person name="Steindorff A."/>
            <person name="Ohm R.A."/>
            <person name="Martin F."/>
            <person name="Silar P."/>
            <person name="Natvig D.O."/>
            <person name="Lalanne C."/>
            <person name="Gautier V."/>
            <person name="Ament-Velasquez S.L."/>
            <person name="Kruys A."/>
            <person name="Hutchinson M.I."/>
            <person name="Powell A.J."/>
            <person name="Barry K."/>
            <person name="Miller A.N."/>
            <person name="Grigoriev I.V."/>
            <person name="Debuchy R."/>
            <person name="Gladieux P."/>
            <person name="Hiltunen Thoren M."/>
            <person name="Johannesson H."/>
        </authorList>
    </citation>
    <scope>NUCLEOTIDE SEQUENCE [LARGE SCALE GENOMIC DNA]</scope>
    <source>
        <strain evidence="4">CBS 340.73</strain>
    </source>
</reference>
<feature type="transmembrane region" description="Helical" evidence="1">
    <location>
        <begin position="226"/>
        <end position="244"/>
    </location>
</feature>
<keyword evidence="1" id="KW-0472">Membrane</keyword>
<keyword evidence="4" id="KW-1185">Reference proteome</keyword>
<proteinExistence type="predicted"/>
<sequence length="274" mass="30859">MGLLVCGIEDYRPGYPRFTALLSAHGPYFLCRCFNQLRARLLLLKQDKLSTLEQRLDEIDQHETSPLFLGKSRSDRNADRLSLLSDIETCLADYDQFAERTHRMLSFGSAEGRDVRSLQNWLDGTGCLAREETAYLTHSRDLVSLAPAGDNAVLQLETWVEDKLIRFYRGFRKRRFHDQSTDPNVYIYSGPLIKRTAKALLLYLITLLLVMPAVICNIVSTISIRIIIVMASTISYLLILSGLTKSRTMELILAGATYATVLIVFVSGTSAVEV</sequence>
<dbReference type="AlphaFoldDB" id="A0AAN6N0D5"/>
<feature type="domain" description="DUF6594" evidence="2">
    <location>
        <begin position="15"/>
        <end position="262"/>
    </location>
</feature>
<organism evidence="3 4">
    <name type="scientific">Diplogelasinospora grovesii</name>
    <dbReference type="NCBI Taxonomy" id="303347"/>
    <lineage>
        <taxon>Eukaryota</taxon>
        <taxon>Fungi</taxon>
        <taxon>Dikarya</taxon>
        <taxon>Ascomycota</taxon>
        <taxon>Pezizomycotina</taxon>
        <taxon>Sordariomycetes</taxon>
        <taxon>Sordariomycetidae</taxon>
        <taxon>Sordariales</taxon>
        <taxon>Diplogelasinosporaceae</taxon>
        <taxon>Diplogelasinospora</taxon>
    </lineage>
</organism>
<dbReference type="Pfam" id="PF20237">
    <property type="entry name" value="DUF6594"/>
    <property type="match status" value="1"/>
</dbReference>
<dbReference type="EMBL" id="MU853875">
    <property type="protein sequence ID" value="KAK3936714.1"/>
    <property type="molecule type" value="Genomic_DNA"/>
</dbReference>
<evidence type="ECO:0000256" key="1">
    <source>
        <dbReference type="SAM" id="Phobius"/>
    </source>
</evidence>
<keyword evidence="1" id="KW-1133">Transmembrane helix</keyword>
<evidence type="ECO:0000259" key="2">
    <source>
        <dbReference type="Pfam" id="PF20237"/>
    </source>
</evidence>
<feature type="transmembrane region" description="Helical" evidence="1">
    <location>
        <begin position="251"/>
        <end position="272"/>
    </location>
</feature>
<feature type="transmembrane region" description="Helical" evidence="1">
    <location>
        <begin position="200"/>
        <end position="220"/>
    </location>
</feature>